<dbReference type="KEGG" id="spu:100887966"/>
<protein>
    <recommendedName>
        <fullName evidence="3">Sulfotransferase family protein</fullName>
    </recommendedName>
</protein>
<dbReference type="GeneID" id="100887966"/>
<reference evidence="2" key="1">
    <citation type="submission" date="2015-02" db="EMBL/GenBank/DDBJ databases">
        <title>Genome sequencing for Strongylocentrotus purpuratus.</title>
        <authorList>
            <person name="Murali S."/>
            <person name="Liu Y."/>
            <person name="Vee V."/>
            <person name="English A."/>
            <person name="Wang M."/>
            <person name="Skinner E."/>
            <person name="Han Y."/>
            <person name="Muzny D.M."/>
            <person name="Worley K.C."/>
            <person name="Gibbs R.A."/>
        </authorList>
    </citation>
    <scope>NUCLEOTIDE SEQUENCE</scope>
</reference>
<reference evidence="1" key="2">
    <citation type="submission" date="2021-01" db="UniProtKB">
        <authorList>
            <consortium name="EnsemblMetazoa"/>
        </authorList>
    </citation>
    <scope>IDENTIFICATION</scope>
</reference>
<dbReference type="Proteomes" id="UP000007110">
    <property type="component" value="Unassembled WGS sequence"/>
</dbReference>
<organism evidence="1 2">
    <name type="scientific">Strongylocentrotus purpuratus</name>
    <name type="common">Purple sea urchin</name>
    <dbReference type="NCBI Taxonomy" id="7668"/>
    <lineage>
        <taxon>Eukaryota</taxon>
        <taxon>Metazoa</taxon>
        <taxon>Echinodermata</taxon>
        <taxon>Eleutherozoa</taxon>
        <taxon>Echinozoa</taxon>
        <taxon>Echinoidea</taxon>
        <taxon>Euechinoidea</taxon>
        <taxon>Echinacea</taxon>
        <taxon>Camarodonta</taxon>
        <taxon>Echinidea</taxon>
        <taxon>Strongylocentrotidae</taxon>
        <taxon>Strongylocentrotus</taxon>
    </lineage>
</organism>
<dbReference type="EnsemblMetazoa" id="XM_003729912">
    <property type="protein sequence ID" value="XP_003729960"/>
    <property type="gene ID" value="LOC100887966"/>
</dbReference>
<dbReference type="InParanoid" id="A0A7M7GR60"/>
<dbReference type="InterPro" id="IPR027417">
    <property type="entry name" value="P-loop_NTPase"/>
</dbReference>
<dbReference type="PANTHER" id="PTHR48312:SF1">
    <property type="entry name" value="SULFOTRANSFERASE"/>
    <property type="match status" value="1"/>
</dbReference>
<keyword evidence="2" id="KW-1185">Reference proteome</keyword>
<dbReference type="GO" id="GO:0019752">
    <property type="term" value="P:carboxylic acid metabolic process"/>
    <property type="evidence" value="ECO:0000318"/>
    <property type="project" value="GO_Central"/>
</dbReference>
<dbReference type="RefSeq" id="XP_003729960.2">
    <property type="nucleotide sequence ID" value="XM_003729912.3"/>
</dbReference>
<dbReference type="OrthoDB" id="416710at2759"/>
<dbReference type="SUPFAM" id="SSF52540">
    <property type="entry name" value="P-loop containing nucleoside triphosphate hydrolases"/>
    <property type="match status" value="1"/>
</dbReference>
<dbReference type="Pfam" id="PF19798">
    <property type="entry name" value="Sulfotransfer_5"/>
    <property type="match status" value="1"/>
</dbReference>
<dbReference type="Gene3D" id="3.40.50.300">
    <property type="entry name" value="P-loop containing nucleotide triphosphate hydrolases"/>
    <property type="match status" value="1"/>
</dbReference>
<accession>A0A7M7GR60</accession>
<proteinExistence type="predicted"/>
<dbReference type="OMA" id="HKINGAY"/>
<sequence length="272" mass="30792">MATSSNPARIMLWSTPRSVSTAFARSMTARGDTEMFWEPYLACYSFGPDREIHWGDDLPNMLNDKYTYSYIKELLNADYPGAKVLFVKGMVEGIRGHFDVVERTYKHSFLIRHPKKSFRSLARLASEVSQLTSDFNFSTFKEIYHDLEKFYHHVQTEFGQAAPTIIDADDLVTQPEKILPKYCEAMGIDFKPKMLNWESVSADQLNWHCADVGDIANASLKDSIVLSNALKGSGFGKAPDPTKESSSNALVKECAEHALPAYERLYALRIRP</sequence>
<evidence type="ECO:0000313" key="2">
    <source>
        <dbReference type="Proteomes" id="UP000007110"/>
    </source>
</evidence>
<dbReference type="AlphaFoldDB" id="A0A7M7GR60"/>
<evidence type="ECO:0008006" key="3">
    <source>
        <dbReference type="Google" id="ProtNLM"/>
    </source>
</evidence>
<name>A0A7M7GR60_STRPU</name>
<dbReference type="PANTHER" id="PTHR48312">
    <property type="match status" value="1"/>
</dbReference>
<evidence type="ECO:0000313" key="1">
    <source>
        <dbReference type="EnsemblMetazoa" id="XP_003729960"/>
    </source>
</evidence>